<protein>
    <recommendedName>
        <fullName evidence="3">2OG-Fe dioxygenase family protein</fullName>
    </recommendedName>
</protein>
<sequence length="198" mass="21659">MYHHTFSSVDKIGKGLLRSFDELTPNTGFKDDDIVRYVGLGTGHAKGTAVTWNDDGDSPYDRLGPAVRDFVAEQLADDTVRAKVPGEEFRLTVFQVRNYADDKQIARPSQGFHQGGGDHVLVTVVAEEDVNGAVHMLALAEDESALVFERRLGVGETLLLDDRTLTHHCTPFTPKAGGRAQRDLIIVSLARTDAEARG</sequence>
<comment type="caution">
    <text evidence="1">The sequence shown here is derived from an EMBL/GenBank/DDBJ whole genome shotgun (WGS) entry which is preliminary data.</text>
</comment>
<organism evidence="1 2">
    <name type="scientific">Spongiactinospora gelatinilytica</name>
    <dbReference type="NCBI Taxonomy" id="2666298"/>
    <lineage>
        <taxon>Bacteria</taxon>
        <taxon>Bacillati</taxon>
        <taxon>Actinomycetota</taxon>
        <taxon>Actinomycetes</taxon>
        <taxon>Streptosporangiales</taxon>
        <taxon>Streptosporangiaceae</taxon>
        <taxon>Spongiactinospora</taxon>
    </lineage>
</organism>
<name>A0A2W2I5C3_9ACTN</name>
<dbReference type="RefSeq" id="WP_111165989.1">
    <property type="nucleotide sequence ID" value="NZ_POUA01000025.1"/>
</dbReference>
<dbReference type="Proteomes" id="UP000248544">
    <property type="component" value="Unassembled WGS sequence"/>
</dbReference>
<accession>A0A2W2I5C3</accession>
<dbReference type="GO" id="GO:0051213">
    <property type="term" value="F:dioxygenase activity"/>
    <property type="evidence" value="ECO:0007669"/>
    <property type="project" value="InterPro"/>
</dbReference>
<dbReference type="InterPro" id="IPR018724">
    <property type="entry name" value="2OG-Fe_dioxygenase"/>
</dbReference>
<dbReference type="AlphaFoldDB" id="A0A2W2I5C3"/>
<proteinExistence type="predicted"/>
<dbReference type="Pfam" id="PF10014">
    <property type="entry name" value="2OG-Fe_Oxy_2"/>
    <property type="match status" value="1"/>
</dbReference>
<evidence type="ECO:0008006" key="3">
    <source>
        <dbReference type="Google" id="ProtNLM"/>
    </source>
</evidence>
<gene>
    <name evidence="1" type="ORF">C1I98_05540</name>
</gene>
<reference evidence="1 2" key="1">
    <citation type="submission" date="2018-01" db="EMBL/GenBank/DDBJ databases">
        <title>Draft genome sequence of Sphaerisporangium sp. 7K107.</title>
        <authorList>
            <person name="Sahin N."/>
            <person name="Saygin H."/>
            <person name="Ay H."/>
        </authorList>
    </citation>
    <scope>NUCLEOTIDE SEQUENCE [LARGE SCALE GENOMIC DNA]</scope>
    <source>
        <strain evidence="1 2">7K107</strain>
    </source>
</reference>
<dbReference type="Gene3D" id="2.60.120.620">
    <property type="entry name" value="q2cbj1_9rhob like domain"/>
    <property type="match status" value="1"/>
</dbReference>
<keyword evidence="2" id="KW-1185">Reference proteome</keyword>
<evidence type="ECO:0000313" key="2">
    <source>
        <dbReference type="Proteomes" id="UP000248544"/>
    </source>
</evidence>
<evidence type="ECO:0000313" key="1">
    <source>
        <dbReference type="EMBL" id="PZG53357.1"/>
    </source>
</evidence>
<dbReference type="EMBL" id="POUA01000025">
    <property type="protein sequence ID" value="PZG53357.1"/>
    <property type="molecule type" value="Genomic_DNA"/>
</dbReference>